<feature type="region of interest" description="Disordered" evidence="1">
    <location>
        <begin position="159"/>
        <end position="204"/>
    </location>
</feature>
<accession>A0A517N434</accession>
<keyword evidence="2" id="KW-0472">Membrane</keyword>
<feature type="compositionally biased region" description="Low complexity" evidence="1">
    <location>
        <begin position="183"/>
        <end position="194"/>
    </location>
</feature>
<evidence type="ECO:0000256" key="1">
    <source>
        <dbReference type="SAM" id="MobiDB-lite"/>
    </source>
</evidence>
<protein>
    <recommendedName>
        <fullName evidence="5">Tetratricopeptide repeat protein</fullName>
    </recommendedName>
</protein>
<keyword evidence="2" id="KW-0812">Transmembrane</keyword>
<feature type="transmembrane region" description="Helical" evidence="2">
    <location>
        <begin position="39"/>
        <end position="58"/>
    </location>
</feature>
<dbReference type="Gene3D" id="1.25.40.10">
    <property type="entry name" value="Tetratricopeptide repeat domain"/>
    <property type="match status" value="1"/>
</dbReference>
<sequence length="204" mass="22504">MAELWWRGRLSALPLAIGFALALNAVLVTGYIYPEWMSGGLVSMAFWIGVVAWGFTVVRSVRELPSIVAPRSVTDEPDRFVEAHQAFLQANYSEAETLLNQVLAIETRDPPALLLLSGVYRHTGRLESAEMLLDEIRRLEVSDRWFLEIRAEAKRLAAAMEASNASETEPETGSENETKAETESSAETATPSPADLTEPVRRAA</sequence>
<dbReference type="KEGG" id="rlc:K227x_02660"/>
<dbReference type="EMBL" id="CP036525">
    <property type="protein sequence ID" value="QDT01897.1"/>
    <property type="molecule type" value="Genomic_DNA"/>
</dbReference>
<evidence type="ECO:0000313" key="3">
    <source>
        <dbReference type="EMBL" id="QDT01897.1"/>
    </source>
</evidence>
<feature type="transmembrane region" description="Helical" evidence="2">
    <location>
        <begin position="12"/>
        <end position="33"/>
    </location>
</feature>
<keyword evidence="2" id="KW-1133">Transmembrane helix</keyword>
<dbReference type="Pfam" id="PF14559">
    <property type="entry name" value="TPR_19"/>
    <property type="match status" value="1"/>
</dbReference>
<gene>
    <name evidence="3" type="ORF">K227x_02660</name>
</gene>
<evidence type="ECO:0000313" key="4">
    <source>
        <dbReference type="Proteomes" id="UP000318538"/>
    </source>
</evidence>
<keyword evidence="4" id="KW-1185">Reference proteome</keyword>
<name>A0A517N434_9BACT</name>
<reference evidence="3 4" key="1">
    <citation type="submission" date="2019-02" db="EMBL/GenBank/DDBJ databases">
        <title>Deep-cultivation of Planctomycetes and their phenomic and genomic characterization uncovers novel biology.</title>
        <authorList>
            <person name="Wiegand S."/>
            <person name="Jogler M."/>
            <person name="Boedeker C."/>
            <person name="Pinto D."/>
            <person name="Vollmers J."/>
            <person name="Rivas-Marin E."/>
            <person name="Kohn T."/>
            <person name="Peeters S.H."/>
            <person name="Heuer A."/>
            <person name="Rast P."/>
            <person name="Oberbeckmann S."/>
            <person name="Bunk B."/>
            <person name="Jeske O."/>
            <person name="Meyerdierks A."/>
            <person name="Storesund J.E."/>
            <person name="Kallscheuer N."/>
            <person name="Luecker S."/>
            <person name="Lage O.M."/>
            <person name="Pohl T."/>
            <person name="Merkel B.J."/>
            <person name="Hornburger P."/>
            <person name="Mueller R.-W."/>
            <person name="Bruemmer F."/>
            <person name="Labrenz M."/>
            <person name="Spormann A.M."/>
            <person name="Op den Camp H."/>
            <person name="Overmann J."/>
            <person name="Amann R."/>
            <person name="Jetten M.S.M."/>
            <person name="Mascher T."/>
            <person name="Medema M.H."/>
            <person name="Devos D.P."/>
            <person name="Kaster A.-K."/>
            <person name="Ovreas L."/>
            <person name="Rohde M."/>
            <person name="Galperin M.Y."/>
            <person name="Jogler C."/>
        </authorList>
    </citation>
    <scope>NUCLEOTIDE SEQUENCE [LARGE SCALE GENOMIC DNA]</scope>
    <source>
        <strain evidence="3 4">K22_7</strain>
    </source>
</reference>
<dbReference type="AlphaFoldDB" id="A0A517N434"/>
<dbReference type="SUPFAM" id="SSF48452">
    <property type="entry name" value="TPR-like"/>
    <property type="match status" value="1"/>
</dbReference>
<organism evidence="3 4">
    <name type="scientific">Rubripirellula lacrimiformis</name>
    <dbReference type="NCBI Taxonomy" id="1930273"/>
    <lineage>
        <taxon>Bacteria</taxon>
        <taxon>Pseudomonadati</taxon>
        <taxon>Planctomycetota</taxon>
        <taxon>Planctomycetia</taxon>
        <taxon>Pirellulales</taxon>
        <taxon>Pirellulaceae</taxon>
        <taxon>Rubripirellula</taxon>
    </lineage>
</organism>
<proteinExistence type="predicted"/>
<evidence type="ECO:0008006" key="5">
    <source>
        <dbReference type="Google" id="ProtNLM"/>
    </source>
</evidence>
<evidence type="ECO:0000256" key="2">
    <source>
        <dbReference type="SAM" id="Phobius"/>
    </source>
</evidence>
<dbReference type="InterPro" id="IPR011990">
    <property type="entry name" value="TPR-like_helical_dom_sf"/>
</dbReference>
<dbReference type="Proteomes" id="UP000318538">
    <property type="component" value="Chromosome"/>
</dbReference>